<dbReference type="PANTHER" id="PTHR21152:SF40">
    <property type="entry name" value="ALANINE--GLYOXYLATE AMINOTRANSFERASE"/>
    <property type="match status" value="1"/>
</dbReference>
<dbReference type="FunFam" id="3.40.640.10:FF:000054">
    <property type="entry name" value="Serine--glyoxylate aminotransferase"/>
    <property type="match status" value="1"/>
</dbReference>
<comment type="caution">
    <text evidence="5">The sequence shown here is derived from an EMBL/GenBank/DDBJ whole genome shotgun (WGS) entry which is preliminary data.</text>
</comment>
<dbReference type="Gene3D" id="3.90.1150.10">
    <property type="entry name" value="Aspartate Aminotransferase, domain 1"/>
    <property type="match status" value="1"/>
</dbReference>
<evidence type="ECO:0000259" key="4">
    <source>
        <dbReference type="Pfam" id="PF00266"/>
    </source>
</evidence>
<proteinExistence type="inferred from homology"/>
<evidence type="ECO:0000256" key="3">
    <source>
        <dbReference type="ARBA" id="ARBA00022898"/>
    </source>
</evidence>
<keyword evidence="5" id="KW-0032">Aminotransferase</keyword>
<dbReference type="FunFam" id="3.90.1150.10:FF:000031">
    <property type="entry name" value="Serine--glyoxylate aminotransferase"/>
    <property type="match status" value="1"/>
</dbReference>
<dbReference type="InterPro" id="IPR015424">
    <property type="entry name" value="PyrdxlP-dep_Trfase"/>
</dbReference>
<keyword evidence="3" id="KW-0663">Pyridoxal phosphate</keyword>
<dbReference type="InterPro" id="IPR015421">
    <property type="entry name" value="PyrdxlP-dep_Trfase_major"/>
</dbReference>
<name>A0A242MAS0_CABSO</name>
<dbReference type="InterPro" id="IPR015422">
    <property type="entry name" value="PyrdxlP-dep_Trfase_small"/>
</dbReference>
<keyword evidence="5" id="KW-0808">Transferase</keyword>
<protein>
    <submittedName>
        <fullName evidence="5">Serine--glyoxylate aminotransferase</fullName>
    </submittedName>
</protein>
<dbReference type="EMBL" id="NBTZ01000132">
    <property type="protein sequence ID" value="OTP68396.1"/>
    <property type="molecule type" value="Genomic_DNA"/>
</dbReference>
<evidence type="ECO:0000256" key="1">
    <source>
        <dbReference type="ARBA" id="ARBA00001933"/>
    </source>
</evidence>
<dbReference type="GO" id="GO:0004760">
    <property type="term" value="F:L-serine-pyruvate transaminase activity"/>
    <property type="evidence" value="ECO:0007669"/>
    <property type="project" value="TreeGrafter"/>
</dbReference>
<sequence>MVHHRVVQPLPLDFWKREFAISNMIILHAIPQAILLTRFYRAAPKKPWDGFSPKQNRHLSLSVNATVRYSILHAKFKGRIMLKLDFHPAGRHFLQIPGPSPVPDRILRAMSYPTIDHRGPEFGALGLKVLEGIKSIFKTAQPVVIYPASGTGAWEAALCNTLSPGDTVLMFETGHFATLWKKMAENLGLKPEFLGLPGTEGWRRGVQADMIEARLREDTQHKIKAVCVVHNETSTGVTSDIAAVRRAIDAAGHPALFLVDTISGLASADYRHDDWGVDVTVSGSQKGLMLPPGISFNAVSKKAIEASKSAKLPRAFWAWDEIIEMNKSGYWPYTPNTNLLYGLSEALEMIGDEGLDNVFARHQRLAAACRAAVSAWGLEIQCADPAVYSPVLTGVMTPEGVDADAVRKLIYEKFDMSLGTGLGKLKGRMFRIGHLGDCNDLTLMATLTGCEMGLKLAGVKLAGSGVLAAMDFLTNNVAAPALKAAA</sequence>
<dbReference type="SUPFAM" id="SSF53383">
    <property type="entry name" value="PLP-dependent transferases"/>
    <property type="match status" value="1"/>
</dbReference>
<dbReference type="GO" id="GO:0008453">
    <property type="term" value="F:alanine-glyoxylate transaminase activity"/>
    <property type="evidence" value="ECO:0007669"/>
    <property type="project" value="TreeGrafter"/>
</dbReference>
<evidence type="ECO:0000256" key="2">
    <source>
        <dbReference type="ARBA" id="ARBA00009236"/>
    </source>
</evidence>
<dbReference type="AlphaFoldDB" id="A0A242MAS0"/>
<comment type="cofactor">
    <cofactor evidence="1">
        <name>pyridoxal 5'-phosphate</name>
        <dbReference type="ChEBI" id="CHEBI:597326"/>
    </cofactor>
</comment>
<dbReference type="Proteomes" id="UP000195221">
    <property type="component" value="Unassembled WGS sequence"/>
</dbReference>
<dbReference type="Pfam" id="PF00266">
    <property type="entry name" value="Aminotran_5"/>
    <property type="match status" value="1"/>
</dbReference>
<feature type="domain" description="Aminotransferase class V" evidence="4">
    <location>
        <begin position="128"/>
        <end position="377"/>
    </location>
</feature>
<comment type="similarity">
    <text evidence="2">Belongs to the class-V pyridoxal-phosphate-dependent aminotransferase family.</text>
</comment>
<accession>A0A242MAS0</accession>
<dbReference type="InterPro" id="IPR000192">
    <property type="entry name" value="Aminotrans_V_dom"/>
</dbReference>
<organism evidence="5 6">
    <name type="scientific">Caballeronia sordidicola</name>
    <name type="common">Burkholderia sordidicola</name>
    <dbReference type="NCBI Taxonomy" id="196367"/>
    <lineage>
        <taxon>Bacteria</taxon>
        <taxon>Pseudomonadati</taxon>
        <taxon>Pseudomonadota</taxon>
        <taxon>Betaproteobacteria</taxon>
        <taxon>Burkholderiales</taxon>
        <taxon>Burkholderiaceae</taxon>
        <taxon>Caballeronia</taxon>
    </lineage>
</organism>
<gene>
    <name evidence="5" type="ORF">PAMC26577_33820</name>
</gene>
<dbReference type="Gene3D" id="3.40.640.10">
    <property type="entry name" value="Type I PLP-dependent aspartate aminotransferase-like (Major domain)"/>
    <property type="match status" value="1"/>
</dbReference>
<dbReference type="GO" id="GO:0019265">
    <property type="term" value="P:glycine biosynthetic process, by transamination of glyoxylate"/>
    <property type="evidence" value="ECO:0007669"/>
    <property type="project" value="TreeGrafter"/>
</dbReference>
<dbReference type="PANTHER" id="PTHR21152">
    <property type="entry name" value="AMINOTRANSFERASE CLASS V"/>
    <property type="match status" value="1"/>
</dbReference>
<evidence type="ECO:0000313" key="5">
    <source>
        <dbReference type="EMBL" id="OTP68396.1"/>
    </source>
</evidence>
<evidence type="ECO:0000313" key="6">
    <source>
        <dbReference type="Proteomes" id="UP000195221"/>
    </source>
</evidence>
<reference evidence="5 6" key="1">
    <citation type="submission" date="2017-03" db="EMBL/GenBank/DDBJ databases">
        <title>Genome analysis of strain PAMC 26577.</title>
        <authorList>
            <person name="Oh H.-M."/>
            <person name="Yang J.-A."/>
        </authorList>
    </citation>
    <scope>NUCLEOTIDE SEQUENCE [LARGE SCALE GENOMIC DNA]</scope>
    <source>
        <strain evidence="5 6">PAMC 26577</strain>
    </source>
</reference>